<evidence type="ECO:0000313" key="22">
    <source>
        <dbReference type="Proteomes" id="UP000241436"/>
    </source>
</evidence>
<dbReference type="PIRSF" id="PIRSF001259">
    <property type="entry name" value="RibA"/>
    <property type="match status" value="1"/>
</dbReference>
<dbReference type="GO" id="GO:0000287">
    <property type="term" value="F:magnesium ion binding"/>
    <property type="evidence" value="ECO:0007669"/>
    <property type="project" value="UniProtKB-UniRule"/>
</dbReference>
<feature type="binding site" evidence="19">
    <location>
        <position position="32"/>
    </location>
    <ligand>
        <name>Mg(2+)</name>
        <dbReference type="ChEBI" id="CHEBI:18420"/>
        <label>1</label>
    </ligand>
</feature>
<comment type="caution">
    <text evidence="21">The sequence shown here is derived from an EMBL/GenBank/DDBJ whole genome shotgun (WGS) entry which is preliminary data.</text>
</comment>
<comment type="catalytic activity">
    <reaction evidence="18 19">
        <text>GTP + 4 H2O = 2,5-diamino-6-hydroxy-4-(5-phosphoribosylamino)-pyrimidine + formate + 2 phosphate + 3 H(+)</text>
        <dbReference type="Rhea" id="RHEA:23704"/>
        <dbReference type="ChEBI" id="CHEBI:15377"/>
        <dbReference type="ChEBI" id="CHEBI:15378"/>
        <dbReference type="ChEBI" id="CHEBI:15740"/>
        <dbReference type="ChEBI" id="CHEBI:37565"/>
        <dbReference type="ChEBI" id="CHEBI:43474"/>
        <dbReference type="ChEBI" id="CHEBI:58614"/>
        <dbReference type="EC" id="3.5.4.25"/>
    </reaction>
</comment>
<feature type="binding site" evidence="19">
    <location>
        <position position="32"/>
    </location>
    <ligand>
        <name>Mg(2+)</name>
        <dbReference type="ChEBI" id="CHEBI:18420"/>
        <label>2</label>
    </ligand>
</feature>
<comment type="cofactor">
    <cofactor evidence="19">
        <name>Zn(2+)</name>
        <dbReference type="ChEBI" id="CHEBI:29105"/>
    </cofactor>
    <text evidence="19">Binds 1 zinc ion per subunit.</text>
</comment>
<proteinExistence type="inferred from homology"/>
<feature type="binding site" evidence="19">
    <location>
        <position position="147"/>
    </location>
    <ligand>
        <name>Mg(2+)</name>
        <dbReference type="ChEBI" id="CHEBI:18420"/>
        <label>2</label>
    </ligand>
</feature>
<comment type="catalytic activity">
    <reaction evidence="1 19">
        <text>D-ribulose 5-phosphate = (2S)-2-hydroxy-3-oxobutyl phosphate + formate + H(+)</text>
        <dbReference type="Rhea" id="RHEA:18457"/>
        <dbReference type="ChEBI" id="CHEBI:15378"/>
        <dbReference type="ChEBI" id="CHEBI:15740"/>
        <dbReference type="ChEBI" id="CHEBI:58121"/>
        <dbReference type="ChEBI" id="CHEBI:58830"/>
        <dbReference type="EC" id="4.1.99.12"/>
    </reaction>
</comment>
<dbReference type="Gene3D" id="3.40.50.10990">
    <property type="entry name" value="GTP cyclohydrolase II"/>
    <property type="match status" value="1"/>
</dbReference>
<evidence type="ECO:0000256" key="1">
    <source>
        <dbReference type="ARBA" id="ARBA00000141"/>
    </source>
</evidence>
<keyword evidence="15 19" id="KW-0456">Lyase</keyword>
<sequence length="404" mass="44820">MEKTIHFHTIEEAIRDLHDGKMVIVVDDDGRENEGDLTMAAEKVTPEAINFMAMQGRGLICMPVTGERLDELRIPPMVTDNTSPHETAFSVSVDARHKVTTGISAHDRAITIHTIIDPKATADDLTSPGHTFPLRGRDGGVLTRAGHSEAAIDLARLAGLYPAGVICEIMHDDGTMSRTPELYRFARTHDLKLITVKSLIEFRLKRERFVSRIATTTLPTPYGRFTLILYHSQIDKKDHLALIMGEINAVDETLVRVHSECLTGDVFGSLRCDCGPQVDKSLELIANEGKGVFLYIRQEGRGIGLANKLRAYELQDTGLDTVEANVRLGFKPDLREYGIGAQILSDLGLCNIRLLTNNPRKIVGLEAYGLHVVQRIPIEIHPTAENRAYLQAKQEKLGHLLETL</sequence>
<dbReference type="GO" id="GO:0009231">
    <property type="term" value="P:riboflavin biosynthetic process"/>
    <property type="evidence" value="ECO:0007669"/>
    <property type="project" value="UniProtKB-UniRule"/>
</dbReference>
<evidence type="ECO:0000256" key="18">
    <source>
        <dbReference type="ARBA" id="ARBA00049295"/>
    </source>
</evidence>
<accession>A0A2T4TW69</accession>
<dbReference type="GO" id="GO:0008270">
    <property type="term" value="F:zinc ion binding"/>
    <property type="evidence" value="ECO:0007669"/>
    <property type="project" value="UniProtKB-UniRule"/>
</dbReference>
<dbReference type="OrthoDB" id="9793111at2"/>
<feature type="site" description="Essential for DHBP synthase activity" evidence="19">
    <location>
        <position position="168"/>
    </location>
</feature>
<evidence type="ECO:0000256" key="12">
    <source>
        <dbReference type="ARBA" id="ARBA00022842"/>
    </source>
</evidence>
<dbReference type="InterPro" id="IPR016299">
    <property type="entry name" value="Riboflavin_synth_RibBA"/>
</dbReference>
<evidence type="ECO:0000313" key="21">
    <source>
        <dbReference type="EMBL" id="PTL35362.1"/>
    </source>
</evidence>
<reference evidence="22" key="2">
    <citation type="journal article" date="2018" name="Environ. Microbiol.">
        <title>Bloom of a denitrifying methanotroph, 'Candidatus Methylomirabilis limnetica', in a deep stratified lake.</title>
        <authorList>
            <person name="Graf J.S."/>
            <person name="Mayr M.J."/>
            <person name="Marchant H.K."/>
            <person name="Tienken D."/>
            <person name="Hach P.F."/>
            <person name="Brand A."/>
            <person name="Schubert C.J."/>
            <person name="Kuypers M.M."/>
            <person name="Milucka J."/>
        </authorList>
    </citation>
    <scope>NUCLEOTIDE SEQUENCE [LARGE SCALE GENOMIC DNA]</scope>
    <source>
        <strain evidence="22">Zug</strain>
    </source>
</reference>
<feature type="active site" description="Proton acceptor; for GTP cyclohydrolase activity" evidence="19">
    <location>
        <position position="333"/>
    </location>
</feature>
<feature type="binding site" evidence="19">
    <location>
        <begin position="256"/>
        <end position="260"/>
    </location>
    <ligand>
        <name>GTP</name>
        <dbReference type="ChEBI" id="CHEBI:37565"/>
    </ligand>
</feature>
<dbReference type="FunFam" id="3.90.870.10:FF:000001">
    <property type="entry name" value="Riboflavin biosynthesis protein RibBA"/>
    <property type="match status" value="1"/>
</dbReference>
<protein>
    <recommendedName>
        <fullName evidence="19">Riboflavin biosynthesis protein RibBA</fullName>
    </recommendedName>
    <domain>
        <recommendedName>
            <fullName evidence="19">3,4-dihydroxy-2-butanone 4-phosphate synthase</fullName>
            <shortName evidence="19">DHBP synthase</shortName>
            <ecNumber evidence="19">4.1.99.12</ecNumber>
        </recommendedName>
    </domain>
    <domain>
        <recommendedName>
            <fullName evidence="19">GTP cyclohydrolase-2</fullName>
            <ecNumber evidence="19">3.5.4.25</ecNumber>
        </recommendedName>
        <alternativeName>
            <fullName evidence="19">GTP cyclohydrolase II</fullName>
        </alternativeName>
    </domain>
</protein>
<keyword evidence="22" id="KW-1185">Reference proteome</keyword>
<keyword evidence="13 19" id="KW-0342">GTP-binding</keyword>
<evidence type="ECO:0000256" key="15">
    <source>
        <dbReference type="ARBA" id="ARBA00023239"/>
    </source>
</evidence>
<dbReference type="GO" id="GO:0005525">
    <property type="term" value="F:GTP binding"/>
    <property type="evidence" value="ECO:0007669"/>
    <property type="project" value="UniProtKB-KW"/>
</dbReference>
<keyword evidence="8 19" id="KW-0479">Metal-binding</keyword>
<feature type="binding site" evidence="19">
    <location>
        <position position="274"/>
    </location>
    <ligand>
        <name>Zn(2+)</name>
        <dbReference type="ChEBI" id="CHEBI:29105"/>
        <note>catalytic</note>
    </ligand>
</feature>
<evidence type="ECO:0000256" key="13">
    <source>
        <dbReference type="ARBA" id="ARBA00023134"/>
    </source>
</evidence>
<dbReference type="NCBIfam" id="NF006803">
    <property type="entry name" value="PRK09311.1"/>
    <property type="match status" value="1"/>
</dbReference>
<keyword evidence="9 19" id="KW-0547">Nucleotide-binding</keyword>
<dbReference type="InterPro" id="IPR000422">
    <property type="entry name" value="DHBP_synthase_RibB"/>
</dbReference>
<comment type="cofactor">
    <cofactor evidence="19">
        <name>Mg(2+)</name>
        <dbReference type="ChEBI" id="CHEBI:18420"/>
    </cofactor>
    <cofactor evidence="19">
        <name>Mn(2+)</name>
        <dbReference type="ChEBI" id="CHEBI:29035"/>
    </cofactor>
    <text evidence="19">Binds 2 divalent metal cations per subunit. Magnesium or manganese.</text>
</comment>
<dbReference type="InterPro" id="IPR032677">
    <property type="entry name" value="GTP_cyclohydro_II"/>
</dbReference>
<keyword evidence="14 19" id="KW-0464">Manganese</keyword>
<evidence type="ECO:0000256" key="5">
    <source>
        <dbReference type="ARBA" id="ARBA00004904"/>
    </source>
</evidence>
<feature type="binding site" evidence="19">
    <location>
        <position position="277"/>
    </location>
    <ligand>
        <name>GTP</name>
        <dbReference type="ChEBI" id="CHEBI:37565"/>
    </ligand>
</feature>
<evidence type="ECO:0000256" key="2">
    <source>
        <dbReference type="ARBA" id="ARBA00001936"/>
    </source>
</evidence>
<reference evidence="21 22" key="1">
    <citation type="submission" date="2017-09" db="EMBL/GenBank/DDBJ databases">
        <title>Bloom of a denitrifying methanotroph, Candidatus Methylomirabilis limnetica, in a deep stratified lake.</title>
        <authorList>
            <person name="Graf J.S."/>
            <person name="Marchant H.K."/>
            <person name="Tienken D."/>
            <person name="Hach P.F."/>
            <person name="Brand A."/>
            <person name="Schubert C.J."/>
            <person name="Kuypers M.M."/>
            <person name="Milucka J."/>
        </authorList>
    </citation>
    <scope>NUCLEOTIDE SEQUENCE [LARGE SCALE GENOMIC DNA]</scope>
    <source>
        <strain evidence="21 22">Zug</strain>
    </source>
</reference>
<organism evidence="21 22">
    <name type="scientific">Candidatus Methylomirabilis limnetica</name>
    <dbReference type="NCBI Taxonomy" id="2033718"/>
    <lineage>
        <taxon>Bacteria</taxon>
        <taxon>Candidatus Methylomirabilota</taxon>
        <taxon>Candidatus Methylomirabilia</taxon>
        <taxon>Candidatus Methylomirabilales</taxon>
        <taxon>Candidatus Methylomirabilaceae</taxon>
        <taxon>Candidatus Methylomirabilis</taxon>
    </lineage>
</organism>
<dbReference type="AlphaFoldDB" id="A0A2T4TW69"/>
<comment type="pathway">
    <text evidence="5 19">Cofactor biosynthesis; riboflavin biosynthesis; 2-hydroxy-3-oxobutyl phosphate from D-ribulose 5-phosphate: step 1/1.</text>
</comment>
<dbReference type="HAMAP" id="MF_01283">
    <property type="entry name" value="RibBA"/>
    <property type="match status" value="1"/>
</dbReference>
<feature type="binding site" evidence="19">
    <location>
        <position position="36"/>
    </location>
    <ligand>
        <name>D-ribulose 5-phosphate</name>
        <dbReference type="ChEBI" id="CHEBI:58121"/>
    </ligand>
</feature>
<dbReference type="GO" id="GO:0008686">
    <property type="term" value="F:3,4-dihydroxy-2-butanone-4-phosphate synthase activity"/>
    <property type="evidence" value="ECO:0007669"/>
    <property type="project" value="UniProtKB-UniRule"/>
</dbReference>
<dbReference type="Pfam" id="PF00925">
    <property type="entry name" value="GTP_cyclohydro2"/>
    <property type="match status" value="1"/>
</dbReference>
<comment type="caution">
    <text evidence="19">Lacks conserved residue(s) required for the propagation of feature annotation.</text>
</comment>
<evidence type="ECO:0000259" key="20">
    <source>
        <dbReference type="Pfam" id="PF00925"/>
    </source>
</evidence>
<dbReference type="HAMAP" id="MF_00180">
    <property type="entry name" value="RibB"/>
    <property type="match status" value="1"/>
</dbReference>
<feature type="binding site" evidence="19">
    <location>
        <position position="361"/>
    </location>
    <ligand>
        <name>GTP</name>
        <dbReference type="ChEBI" id="CHEBI:37565"/>
    </ligand>
</feature>
<feature type="domain" description="GTP cyclohydrolase II" evidence="20">
    <location>
        <begin position="212"/>
        <end position="377"/>
    </location>
</feature>
<feature type="binding site" evidence="19">
    <location>
        <begin position="299"/>
        <end position="301"/>
    </location>
    <ligand>
        <name>GTP</name>
        <dbReference type="ChEBI" id="CHEBI:37565"/>
    </ligand>
</feature>
<dbReference type="GO" id="GO:0005829">
    <property type="term" value="C:cytosol"/>
    <property type="evidence" value="ECO:0007669"/>
    <property type="project" value="TreeGrafter"/>
</dbReference>
<keyword evidence="16 19" id="KW-0511">Multifunctional enzyme</keyword>
<dbReference type="InterPro" id="IPR000926">
    <property type="entry name" value="RibA"/>
</dbReference>
<feature type="region of interest" description="DHBP synthase" evidence="19">
    <location>
        <begin position="1"/>
        <end position="205"/>
    </location>
</feature>
<dbReference type="EC" id="3.5.4.25" evidence="19"/>
<evidence type="ECO:0000256" key="16">
    <source>
        <dbReference type="ARBA" id="ARBA00023268"/>
    </source>
</evidence>
<comment type="cofactor">
    <cofactor evidence="2">
        <name>Mn(2+)</name>
        <dbReference type="ChEBI" id="CHEBI:29035"/>
    </cofactor>
</comment>
<evidence type="ECO:0000256" key="10">
    <source>
        <dbReference type="ARBA" id="ARBA00022801"/>
    </source>
</evidence>
<dbReference type="SUPFAM" id="SSF142695">
    <property type="entry name" value="RibA-like"/>
    <property type="match status" value="1"/>
</dbReference>
<gene>
    <name evidence="19" type="primary">ribBA</name>
    <name evidence="21" type="ORF">CLG94_09850</name>
</gene>
<dbReference type="NCBIfam" id="NF001591">
    <property type="entry name" value="PRK00393.1"/>
    <property type="match status" value="1"/>
</dbReference>
<feature type="binding site" evidence="19">
    <location>
        <begin position="31"/>
        <end position="32"/>
    </location>
    <ligand>
        <name>D-ribulose 5-phosphate</name>
        <dbReference type="ChEBI" id="CHEBI:58121"/>
    </ligand>
</feature>
<evidence type="ECO:0000256" key="17">
    <source>
        <dbReference type="ARBA" id="ARBA00043932"/>
    </source>
</evidence>
<feature type="binding site" evidence="19">
    <location>
        <position position="168"/>
    </location>
    <ligand>
        <name>D-ribulose 5-phosphate</name>
        <dbReference type="ChEBI" id="CHEBI:58121"/>
    </ligand>
</feature>
<evidence type="ECO:0000256" key="6">
    <source>
        <dbReference type="ARBA" id="ARBA00005520"/>
    </source>
</evidence>
<feature type="region of interest" description="GTP cyclohydrolase II" evidence="19">
    <location>
        <begin position="206"/>
        <end position="404"/>
    </location>
</feature>
<dbReference type="RefSeq" id="WP_107563119.1">
    <property type="nucleotide sequence ID" value="NZ_NVQC01000024.1"/>
</dbReference>
<evidence type="ECO:0000256" key="4">
    <source>
        <dbReference type="ARBA" id="ARBA00004853"/>
    </source>
</evidence>
<keyword evidence="10 19" id="KW-0378">Hydrolase</keyword>
<evidence type="ECO:0000256" key="9">
    <source>
        <dbReference type="ARBA" id="ARBA00022741"/>
    </source>
</evidence>
<comment type="similarity">
    <text evidence="19">In the C-terminal section; belongs to the GTP cyclohydrolase II family.</text>
</comment>
<dbReference type="InterPro" id="IPR036144">
    <property type="entry name" value="RibA-like_sf"/>
</dbReference>
<comment type="function">
    <text evidence="17 19">Catalyzes the conversion of GTP to 2,5-diamino-6-ribosylamino-4(3H)-pyrimidinone 5'-phosphate (DARP), formate and pyrophosphate.</text>
</comment>
<comment type="function">
    <text evidence="3 19">Catalyzes the conversion of D-ribulose 5-phosphate to formate and 3,4-dihydroxy-2-butanone 4-phosphate.</text>
</comment>
<evidence type="ECO:0000256" key="8">
    <source>
        <dbReference type="ARBA" id="ARBA00022723"/>
    </source>
</evidence>
<feature type="site" description="Essential for DHBP synthase activity" evidence="19">
    <location>
        <position position="130"/>
    </location>
</feature>
<dbReference type="Proteomes" id="UP000241436">
    <property type="component" value="Unassembled WGS sequence"/>
</dbReference>
<feature type="binding site" evidence="19">
    <location>
        <position position="321"/>
    </location>
    <ligand>
        <name>GTP</name>
        <dbReference type="ChEBI" id="CHEBI:37565"/>
    </ligand>
</feature>
<dbReference type="GO" id="GO:0030145">
    <property type="term" value="F:manganese ion binding"/>
    <property type="evidence" value="ECO:0007669"/>
    <property type="project" value="UniProtKB-UniRule"/>
</dbReference>
<keyword evidence="12 19" id="KW-0460">Magnesium</keyword>
<dbReference type="PANTHER" id="PTHR21327">
    <property type="entry name" value="GTP CYCLOHYDROLASE II-RELATED"/>
    <property type="match status" value="1"/>
</dbReference>
<evidence type="ECO:0000256" key="19">
    <source>
        <dbReference type="HAMAP-Rule" id="MF_01283"/>
    </source>
</evidence>
<evidence type="ECO:0000256" key="3">
    <source>
        <dbReference type="ARBA" id="ARBA00002284"/>
    </source>
</evidence>
<dbReference type="Gene3D" id="3.90.870.10">
    <property type="entry name" value="DHBP synthase"/>
    <property type="match status" value="1"/>
</dbReference>
<dbReference type="CDD" id="cd00641">
    <property type="entry name" value="GTP_cyclohydro2"/>
    <property type="match status" value="1"/>
</dbReference>
<dbReference type="HAMAP" id="MF_00179">
    <property type="entry name" value="RibA"/>
    <property type="match status" value="1"/>
</dbReference>
<dbReference type="PANTHER" id="PTHR21327:SF18">
    <property type="entry name" value="3,4-DIHYDROXY-2-BUTANONE 4-PHOSPHATE SYNTHASE"/>
    <property type="match status" value="1"/>
</dbReference>
<keyword evidence="11 19" id="KW-0862">Zinc</keyword>
<keyword evidence="7 19" id="KW-0686">Riboflavin biosynthesis</keyword>
<comment type="similarity">
    <text evidence="6 19">In the N-terminal section; belongs to the DHBP synthase family.</text>
</comment>
<dbReference type="EMBL" id="NVQC01000024">
    <property type="protein sequence ID" value="PTL35362.1"/>
    <property type="molecule type" value="Genomic_DNA"/>
</dbReference>
<dbReference type="NCBIfam" id="TIGR00506">
    <property type="entry name" value="ribB"/>
    <property type="match status" value="1"/>
</dbReference>
<dbReference type="FunFam" id="3.40.50.10990:FF:000001">
    <property type="entry name" value="Riboflavin biosynthesis protein RibBA"/>
    <property type="match status" value="1"/>
</dbReference>
<feature type="binding site" evidence="19">
    <location>
        <position position="261"/>
    </location>
    <ligand>
        <name>Zn(2+)</name>
        <dbReference type="ChEBI" id="CHEBI:29105"/>
        <note>catalytic</note>
    </ligand>
</feature>
<evidence type="ECO:0000256" key="11">
    <source>
        <dbReference type="ARBA" id="ARBA00022833"/>
    </source>
</evidence>
<feature type="active site" description="Nucleophile; for GTP cyclohydrolase activity" evidence="19">
    <location>
        <position position="335"/>
    </location>
</feature>
<dbReference type="GO" id="GO:0003935">
    <property type="term" value="F:GTP cyclohydrolase II activity"/>
    <property type="evidence" value="ECO:0007669"/>
    <property type="project" value="UniProtKB-UniRule"/>
</dbReference>
<comment type="pathway">
    <text evidence="4 19">Cofactor biosynthesis; riboflavin biosynthesis; 5-amino-6-(D-ribitylamino)uracil from GTP: step 1/4.</text>
</comment>
<feature type="binding site" evidence="19">
    <location>
        <position position="356"/>
    </location>
    <ligand>
        <name>GTP</name>
        <dbReference type="ChEBI" id="CHEBI:37565"/>
    </ligand>
</feature>
<evidence type="ECO:0000256" key="14">
    <source>
        <dbReference type="ARBA" id="ARBA00023211"/>
    </source>
</evidence>
<dbReference type="Pfam" id="PF00926">
    <property type="entry name" value="DHBP_synthase"/>
    <property type="match status" value="1"/>
</dbReference>
<dbReference type="UniPathway" id="UPA00275">
    <property type="reaction ID" value="UER00399"/>
</dbReference>
<dbReference type="SUPFAM" id="SSF55821">
    <property type="entry name" value="YrdC/RibB"/>
    <property type="match status" value="1"/>
</dbReference>
<name>A0A2T4TW69_9BACT</name>
<feature type="binding site" evidence="19">
    <location>
        <position position="272"/>
    </location>
    <ligand>
        <name>Zn(2+)</name>
        <dbReference type="ChEBI" id="CHEBI:29105"/>
        <note>catalytic</note>
    </ligand>
</feature>
<dbReference type="EC" id="4.1.99.12" evidence="19"/>
<dbReference type="NCBIfam" id="TIGR00505">
    <property type="entry name" value="ribA"/>
    <property type="match status" value="1"/>
</dbReference>
<dbReference type="InterPro" id="IPR017945">
    <property type="entry name" value="DHBP_synth_RibB-like_a/b_dom"/>
</dbReference>
<evidence type="ECO:0000256" key="7">
    <source>
        <dbReference type="ARBA" id="ARBA00022619"/>
    </source>
</evidence>